<dbReference type="Proteomes" id="UP001303532">
    <property type="component" value="Chromosome"/>
</dbReference>
<evidence type="ECO:0000313" key="2">
    <source>
        <dbReference type="EMBL" id="WOV85185.1"/>
    </source>
</evidence>
<dbReference type="EMBL" id="CP116341">
    <property type="protein sequence ID" value="WOV85185.1"/>
    <property type="molecule type" value="Genomic_DNA"/>
</dbReference>
<sequence>MSFNITSDQGVVTFTITRPEVRNAVNHEVMEGLEQFIAQIEQNKSVKWGVITSAGGKAFCSGGDLSEFHVLETSAQALPMLSRMTELLYRLATLPVPTLALMDGAAVGGGCEIAAACDYRLMKSGVKAGFIQGTLAITTGWGGASLLYEKESGHSHVLQLLTRAQLHTAEALAKWGWITELYEDDKQAALDQFLAKFANIESDVLRAYKAIAVRKWEQSDLKSRMMEECNQCSILWESEAHHAAVRQFRNR</sequence>
<dbReference type="RefSeq" id="WP_323692814.1">
    <property type="nucleotide sequence ID" value="NZ_CP116341.1"/>
</dbReference>
<dbReference type="Gene3D" id="3.90.226.10">
    <property type="entry name" value="2-enoyl-CoA Hydratase, Chain A, domain 1"/>
    <property type="match status" value="1"/>
</dbReference>
<keyword evidence="3" id="KW-1185">Reference proteome</keyword>
<dbReference type="InterPro" id="IPR029045">
    <property type="entry name" value="ClpP/crotonase-like_dom_sf"/>
</dbReference>
<organism evidence="2 3">
    <name type="scientific">Sporosarcina jeotgali</name>
    <dbReference type="NCBI Taxonomy" id="3020056"/>
    <lineage>
        <taxon>Bacteria</taxon>
        <taxon>Bacillati</taxon>
        <taxon>Bacillota</taxon>
        <taxon>Bacilli</taxon>
        <taxon>Bacillales</taxon>
        <taxon>Caryophanaceae</taxon>
        <taxon>Sporosarcina</taxon>
    </lineage>
</organism>
<keyword evidence="1" id="KW-0456">Lyase</keyword>
<dbReference type="InterPro" id="IPR001753">
    <property type="entry name" value="Enoyl-CoA_hydra/iso"/>
</dbReference>
<dbReference type="SUPFAM" id="SSF52096">
    <property type="entry name" value="ClpP/crotonase"/>
    <property type="match status" value="1"/>
</dbReference>
<dbReference type="Pfam" id="PF00378">
    <property type="entry name" value="ECH_1"/>
    <property type="match status" value="1"/>
</dbReference>
<accession>A0ABZ0KY75</accession>
<dbReference type="PANTHER" id="PTHR11941:SF27">
    <property type="entry name" value="ETHYLMALONYL-COA DECARBOXYLASE"/>
    <property type="match status" value="1"/>
</dbReference>
<proteinExistence type="predicted"/>
<name>A0ABZ0KY75_9BACL</name>
<dbReference type="CDD" id="cd06558">
    <property type="entry name" value="crotonase-like"/>
    <property type="match status" value="1"/>
</dbReference>
<gene>
    <name evidence="2" type="ORF">PGH26_04440</name>
</gene>
<evidence type="ECO:0000313" key="3">
    <source>
        <dbReference type="Proteomes" id="UP001303532"/>
    </source>
</evidence>
<reference evidence="2 3" key="1">
    <citation type="submission" date="2023-01" db="EMBL/GenBank/DDBJ databases">
        <title>Sporosarcina sp. nov., isolated from Korean tranditional fermented seafood 'Jeotgal'.</title>
        <authorList>
            <person name="Yang A.-I."/>
        </authorList>
    </citation>
    <scope>NUCLEOTIDE SEQUENCE [LARGE SCALE GENOMIC DNA]</scope>
    <source>
        <strain evidence="2 3">B2O-1</strain>
    </source>
</reference>
<dbReference type="PANTHER" id="PTHR11941">
    <property type="entry name" value="ENOYL-COA HYDRATASE-RELATED"/>
    <property type="match status" value="1"/>
</dbReference>
<protein>
    <submittedName>
        <fullName evidence="2">Enoyl-CoA hydratase/isomerase family protein</fullName>
    </submittedName>
</protein>
<evidence type="ECO:0000256" key="1">
    <source>
        <dbReference type="ARBA" id="ARBA00023239"/>
    </source>
</evidence>